<dbReference type="Proteomes" id="UP000000602">
    <property type="component" value="Chromosome"/>
</dbReference>
<dbReference type="HOGENOM" id="CLU_2141885_0_0_7"/>
<organism evidence="1 2">
    <name type="scientific">Desulfotalea psychrophila (strain LSv54 / DSM 12343)</name>
    <dbReference type="NCBI Taxonomy" id="177439"/>
    <lineage>
        <taxon>Bacteria</taxon>
        <taxon>Pseudomonadati</taxon>
        <taxon>Thermodesulfobacteriota</taxon>
        <taxon>Desulfobulbia</taxon>
        <taxon>Desulfobulbales</taxon>
        <taxon>Desulfocapsaceae</taxon>
        <taxon>Desulfotalea</taxon>
    </lineage>
</organism>
<reference evidence="2" key="1">
    <citation type="journal article" date="2004" name="Environ. Microbiol.">
        <title>The genome of Desulfotalea psychrophila, a sulfate-reducing bacterium from permanently cold Arctic sediments.</title>
        <authorList>
            <person name="Rabus R."/>
            <person name="Ruepp A."/>
            <person name="Frickey T."/>
            <person name="Rattei T."/>
            <person name="Fartmann B."/>
            <person name="Stark M."/>
            <person name="Bauer M."/>
            <person name="Zibat A."/>
            <person name="Lombardot T."/>
            <person name="Becker I."/>
            <person name="Amann J."/>
            <person name="Gellner K."/>
            <person name="Teeling H."/>
            <person name="Leuschner W.D."/>
            <person name="Gloeckner F.-O."/>
            <person name="Lupas A.N."/>
            <person name="Amann R."/>
            <person name="Klenk H.-P."/>
        </authorList>
    </citation>
    <scope>NUCLEOTIDE SEQUENCE [LARGE SCALE GENOMIC DNA]</scope>
    <source>
        <strain evidence="2">DSM 12343 / LSv54</strain>
    </source>
</reference>
<proteinExistence type="predicted"/>
<protein>
    <submittedName>
        <fullName evidence="1">Uncharacterized protein</fullName>
    </submittedName>
</protein>
<evidence type="ECO:0000313" key="1">
    <source>
        <dbReference type="EMBL" id="CAG36324.1"/>
    </source>
</evidence>
<keyword evidence="2" id="KW-1185">Reference proteome</keyword>
<dbReference type="STRING" id="177439.DP1595"/>
<accession>Q6AMV0</accession>
<sequence>MENTMISKWFLRIQNTTPISRRHKLAGVVTVEGVPASRLVVVFDRGTLTRVSSVQSSRIDGKWEISGLKEYPEKSLIVIAIDPTGGTHNAKIADFVSQIGPPAPPVEETVTE</sequence>
<dbReference type="EMBL" id="CR522870">
    <property type="protein sequence ID" value="CAG36324.1"/>
    <property type="molecule type" value="Genomic_DNA"/>
</dbReference>
<gene>
    <name evidence="1" type="ordered locus">DP1595</name>
</gene>
<name>Q6AMV0_DESPS</name>
<evidence type="ECO:0000313" key="2">
    <source>
        <dbReference type="Proteomes" id="UP000000602"/>
    </source>
</evidence>
<dbReference type="KEGG" id="dps:DP1595"/>
<dbReference type="AlphaFoldDB" id="Q6AMV0"/>